<keyword evidence="4" id="KW-1185">Reference proteome</keyword>
<feature type="coiled-coil region" evidence="1">
    <location>
        <begin position="11"/>
        <end position="80"/>
    </location>
</feature>
<sequence>MFVCLLPIYTYGQSKDELQALQKQIKQKQQQVAQQLAKAKNLQSDLKKIELKIAKAATALNATEQALKGNQQEQKKLKKRQSDIQQKLAQQQDVLAKQIRSAFMTGNHDYAKMLLNQENPGKFERTITYYQYLNEARRELIDEFLLLGKELTQVNLTLIEKQDSLQNLLDRQQAQQATLNQGQKSRKQTLSKLQSAIESDAAKIEELQANEQNLRKAIAEAERLAAQKPTSFDGLAKLKGKLLKPADGRVRKLFGTKREGQIRWKGIIVEGNAGSNVIAIHHGKVLYADWLRGFGLVTVLDHGNGYMSLYGHNQALLHQAGDTVAAGEPIALVGQSGGQTSPNLYFEIRYKGDPVNPTQWIKL</sequence>
<dbReference type="EMBL" id="JBBMQS010000007">
    <property type="protein sequence ID" value="MEM5498400.1"/>
    <property type="molecule type" value="Genomic_DNA"/>
</dbReference>
<comment type="caution">
    <text evidence="3">The sequence shown here is derived from an EMBL/GenBank/DDBJ whole genome shotgun (WGS) entry which is preliminary data.</text>
</comment>
<keyword evidence="1" id="KW-0175">Coiled coil</keyword>
<feature type="coiled-coil region" evidence="1">
    <location>
        <begin position="190"/>
        <end position="227"/>
    </location>
</feature>
<organism evidence="3 4">
    <name type="scientific">Paraglaciecola mesophila</name>
    <dbReference type="NCBI Taxonomy" id="197222"/>
    <lineage>
        <taxon>Bacteria</taxon>
        <taxon>Pseudomonadati</taxon>
        <taxon>Pseudomonadota</taxon>
        <taxon>Gammaproteobacteria</taxon>
        <taxon>Alteromonadales</taxon>
        <taxon>Alteromonadaceae</taxon>
        <taxon>Paraglaciecola</taxon>
    </lineage>
</organism>
<dbReference type="Gene3D" id="6.10.250.3150">
    <property type="match status" value="1"/>
</dbReference>
<dbReference type="PANTHER" id="PTHR21666:SF270">
    <property type="entry name" value="MUREIN HYDROLASE ACTIVATOR ENVC"/>
    <property type="match status" value="1"/>
</dbReference>
<accession>A0ABU9SWY8</accession>
<dbReference type="InterPro" id="IPR011055">
    <property type="entry name" value="Dup_hybrid_motif"/>
</dbReference>
<evidence type="ECO:0000259" key="2">
    <source>
        <dbReference type="Pfam" id="PF01551"/>
    </source>
</evidence>
<dbReference type="CDD" id="cd12797">
    <property type="entry name" value="M23_peptidase"/>
    <property type="match status" value="1"/>
</dbReference>
<evidence type="ECO:0000313" key="4">
    <source>
        <dbReference type="Proteomes" id="UP001461163"/>
    </source>
</evidence>
<feature type="domain" description="M23ase beta-sheet core" evidence="2">
    <location>
        <begin position="264"/>
        <end position="357"/>
    </location>
</feature>
<dbReference type="Pfam" id="PF01551">
    <property type="entry name" value="Peptidase_M23"/>
    <property type="match status" value="1"/>
</dbReference>
<protein>
    <submittedName>
        <fullName evidence="3">Peptidoglycan DD-metalloendopeptidase family protein</fullName>
    </submittedName>
</protein>
<dbReference type="InterPro" id="IPR050570">
    <property type="entry name" value="Cell_wall_metabolism_enzyme"/>
</dbReference>
<gene>
    <name evidence="3" type="ORF">WNY77_13400</name>
</gene>
<dbReference type="InterPro" id="IPR016047">
    <property type="entry name" value="M23ase_b-sheet_dom"/>
</dbReference>
<dbReference type="Gene3D" id="2.70.70.10">
    <property type="entry name" value="Glucose Permease (Domain IIA)"/>
    <property type="match status" value="1"/>
</dbReference>
<evidence type="ECO:0000313" key="3">
    <source>
        <dbReference type="EMBL" id="MEM5498400.1"/>
    </source>
</evidence>
<name>A0ABU9SWY8_9ALTE</name>
<dbReference type="SUPFAM" id="SSF51261">
    <property type="entry name" value="Duplicated hybrid motif"/>
    <property type="match status" value="1"/>
</dbReference>
<dbReference type="RefSeq" id="WP_006991803.1">
    <property type="nucleotide sequence ID" value="NZ_JBBMQS010000007.1"/>
</dbReference>
<evidence type="ECO:0000256" key="1">
    <source>
        <dbReference type="SAM" id="Coils"/>
    </source>
</evidence>
<dbReference type="PANTHER" id="PTHR21666">
    <property type="entry name" value="PEPTIDASE-RELATED"/>
    <property type="match status" value="1"/>
</dbReference>
<dbReference type="Proteomes" id="UP001461163">
    <property type="component" value="Unassembled WGS sequence"/>
</dbReference>
<reference evidence="3 4" key="1">
    <citation type="submission" date="2024-03" db="EMBL/GenBank/DDBJ databases">
        <title>Community enrichment and isolation of bacterial strains for fucoidan degradation.</title>
        <authorList>
            <person name="Sichert A."/>
        </authorList>
    </citation>
    <scope>NUCLEOTIDE SEQUENCE [LARGE SCALE GENOMIC DNA]</scope>
    <source>
        <strain evidence="3 4">AS12</strain>
    </source>
</reference>
<proteinExistence type="predicted"/>